<dbReference type="Proteomes" id="UP000681794">
    <property type="component" value="Chromosome"/>
</dbReference>
<accession>A0ACD1E139</accession>
<protein>
    <submittedName>
        <fullName evidence="1">Uncharacterized protein</fullName>
    </submittedName>
</protein>
<proteinExistence type="predicted"/>
<gene>
    <name evidence="1" type="ORF">KM842_09885</name>
</gene>
<dbReference type="EMBL" id="CP076544">
    <property type="protein sequence ID" value="QWS32600.1"/>
    <property type="molecule type" value="Genomic_DNA"/>
</dbReference>
<evidence type="ECO:0000313" key="1">
    <source>
        <dbReference type="EMBL" id="QWS32600.1"/>
    </source>
</evidence>
<reference evidence="1" key="1">
    <citation type="submission" date="2021-06" db="EMBL/GenBank/DDBJ databases">
        <authorList>
            <person name="Ellington A.J."/>
            <person name="Bryan N.C."/>
            <person name="Christner B.C."/>
            <person name="Reisch C.R."/>
        </authorList>
    </citation>
    <scope>NUCLEOTIDE SEQUENCE</scope>
    <source>
        <strain evidence="1">L6-1</strain>
    </source>
</reference>
<organism evidence="1 2">
    <name type="scientific">Curtobacterium aetherium</name>
    <dbReference type="NCBI Taxonomy" id="2841594"/>
    <lineage>
        <taxon>Bacteria</taxon>
        <taxon>Bacillati</taxon>
        <taxon>Actinomycetota</taxon>
        <taxon>Actinomycetes</taxon>
        <taxon>Micrococcales</taxon>
        <taxon>Microbacteriaceae</taxon>
        <taxon>Curtobacterium</taxon>
    </lineage>
</organism>
<keyword evidence="2" id="KW-1185">Reference proteome</keyword>
<sequence>MTEPGDRFGDQPADFDSDEARAAIERGRAEIERILDQARNDQGSYERVTTSPGLGGEPASGDEVRRRRRRWWKWPRRRPTRPTTLDEVVLADHHLDVQLKAVVARGALLAMGVQLFVADTVFVLYAWLGTDWTVPGPVILGWLSATVVEVIGVVAIVARYLFPKDGHQWSRPPGQQYTPPTNESEPDS</sequence>
<evidence type="ECO:0000313" key="2">
    <source>
        <dbReference type="Proteomes" id="UP000681794"/>
    </source>
</evidence>
<name>A0ACD1E139_9MICO</name>